<comment type="caution">
    <text evidence="10">The sequence shown here is derived from an EMBL/GenBank/DDBJ whole genome shotgun (WGS) entry which is preliminary data.</text>
</comment>
<gene>
    <name evidence="10" type="ORF">AB675_6399</name>
</gene>
<feature type="compositionally biased region" description="Polar residues" evidence="9">
    <location>
        <begin position="280"/>
        <end position="297"/>
    </location>
</feature>
<feature type="compositionally biased region" description="Polar residues" evidence="9">
    <location>
        <begin position="81"/>
        <end position="98"/>
    </location>
</feature>
<dbReference type="OrthoDB" id="47732at2759"/>
<comment type="function">
    <text evidence="1">Involved in rRNA processing.</text>
</comment>
<evidence type="ECO:0000256" key="4">
    <source>
        <dbReference type="ARBA" id="ARBA00018689"/>
    </source>
</evidence>
<dbReference type="AlphaFoldDB" id="A0A0N1HEE0"/>
<sequence length="430" mass="48351">MPRKPGSSWRAERPRSDVTARRESPIQTVIEPDYGNGDSYRPKHNGHTHAKSQERHPHPYDRNRISKPNNHSKSSRKKNPSTRIKSLQKQLDRASTSTMPANILAEKERELAFLLSDRQQSQLGPVELRSKADYNKIVGRYHKIRFFERRKAERNLRRLRKAKERSEDGNVLEGEILPTTDELRRAEVDLVYTLYAPLDQKYVAVFPKDLSEAWRGKSGKAKPRRSEAQKTEADGTIVTINDPSGRFRPAHWQTIAEIVHPGNFRYGEAIVEEADGEDSVMTQDTTTIPQGNDSYSSVELTDAQLSDLEALRYGRFSSANGATASGPNADNVLTHRAKQRRAAASDDHDGGGRSSSKPRKKPAWQSETDEAIDRMDADTSEDEDEGGMGIQEPTKPVGRSRKRPQSAHRPVRDDDGDGDESDGDGGFFER</sequence>
<dbReference type="PANTHER" id="PTHR33911:SF1">
    <property type="entry name" value="RRNA-PROCESSING PROTEIN EFG1"/>
    <property type="match status" value="1"/>
</dbReference>
<dbReference type="VEuPathDB" id="FungiDB:AB675_6399"/>
<feature type="compositionally biased region" description="Acidic residues" evidence="9">
    <location>
        <begin position="414"/>
        <end position="423"/>
    </location>
</feature>
<feature type="compositionally biased region" description="Basic and acidic residues" evidence="9">
    <location>
        <begin position="51"/>
        <end position="64"/>
    </location>
</feature>
<keyword evidence="7" id="KW-0175">Coiled coil</keyword>
<name>A0A0N1HEE0_9EURO</name>
<dbReference type="GeneID" id="28738567"/>
<protein>
    <recommendedName>
        <fullName evidence="4">rRNA-processing protein EFG1</fullName>
    </recommendedName>
    <alternativeName>
        <fullName evidence="5">rRNA-processing protein efg1</fullName>
    </alternativeName>
</protein>
<dbReference type="InterPro" id="IPR019310">
    <property type="entry name" value="Efg1"/>
</dbReference>
<keyword evidence="11" id="KW-1185">Reference proteome</keyword>
<accession>A0A0N1HEE0</accession>
<evidence type="ECO:0000256" key="2">
    <source>
        <dbReference type="ARBA" id="ARBA00004604"/>
    </source>
</evidence>
<evidence type="ECO:0000256" key="3">
    <source>
        <dbReference type="ARBA" id="ARBA00006916"/>
    </source>
</evidence>
<evidence type="ECO:0000256" key="5">
    <source>
        <dbReference type="ARBA" id="ARBA00019827"/>
    </source>
</evidence>
<dbReference type="Pfam" id="PF10153">
    <property type="entry name" value="Efg1"/>
    <property type="match status" value="1"/>
</dbReference>
<dbReference type="GO" id="GO:0005730">
    <property type="term" value="C:nucleolus"/>
    <property type="evidence" value="ECO:0007669"/>
    <property type="project" value="UniProtKB-SubCell"/>
</dbReference>
<feature type="region of interest" description="Disordered" evidence="9">
    <location>
        <begin position="1"/>
        <end position="98"/>
    </location>
</feature>
<evidence type="ECO:0000256" key="8">
    <source>
        <dbReference type="ARBA" id="ARBA00023242"/>
    </source>
</evidence>
<comment type="subcellular location">
    <subcellularLocation>
        <location evidence="2">Nucleus</location>
        <location evidence="2">Nucleolus</location>
    </subcellularLocation>
</comment>
<keyword evidence="8" id="KW-0539">Nucleus</keyword>
<dbReference type="Proteomes" id="UP000038010">
    <property type="component" value="Unassembled WGS sequence"/>
</dbReference>
<dbReference type="STRING" id="1664694.A0A0N1HEE0"/>
<evidence type="ECO:0000256" key="1">
    <source>
        <dbReference type="ARBA" id="ARBA00002773"/>
    </source>
</evidence>
<evidence type="ECO:0000256" key="9">
    <source>
        <dbReference type="SAM" id="MobiDB-lite"/>
    </source>
</evidence>
<reference evidence="10 11" key="1">
    <citation type="submission" date="2015-06" db="EMBL/GenBank/DDBJ databases">
        <title>Draft genome of the ant-associated black yeast Phialophora attae CBS 131958.</title>
        <authorList>
            <person name="Moreno L.F."/>
            <person name="Stielow B.J."/>
            <person name="de Hoog S."/>
            <person name="Vicente V.A."/>
            <person name="Weiss V.A."/>
            <person name="de Vries M."/>
            <person name="Cruz L.M."/>
            <person name="Souza E.M."/>
        </authorList>
    </citation>
    <scope>NUCLEOTIDE SEQUENCE [LARGE SCALE GENOMIC DNA]</scope>
    <source>
        <strain evidence="10 11">CBS 131958</strain>
    </source>
</reference>
<dbReference type="InterPro" id="IPR050786">
    <property type="entry name" value="EFG1_rRNA-proc"/>
</dbReference>
<dbReference type="EMBL" id="LFJN01000004">
    <property type="protein sequence ID" value="KPI43763.1"/>
    <property type="molecule type" value="Genomic_DNA"/>
</dbReference>
<dbReference type="GO" id="GO:0000462">
    <property type="term" value="P:maturation of SSU-rRNA from tricistronic rRNA transcript (SSU-rRNA, 5.8S rRNA, LSU-rRNA)"/>
    <property type="evidence" value="ECO:0007669"/>
    <property type="project" value="TreeGrafter"/>
</dbReference>
<feature type="region of interest" description="Disordered" evidence="9">
    <location>
        <begin position="276"/>
        <end position="297"/>
    </location>
</feature>
<evidence type="ECO:0000256" key="6">
    <source>
        <dbReference type="ARBA" id="ARBA00022552"/>
    </source>
</evidence>
<keyword evidence="6" id="KW-0698">rRNA processing</keyword>
<comment type="similarity">
    <text evidence="3">Belongs to the EFG1 family.</text>
</comment>
<proteinExistence type="inferred from homology"/>
<evidence type="ECO:0000256" key="7">
    <source>
        <dbReference type="ARBA" id="ARBA00023054"/>
    </source>
</evidence>
<evidence type="ECO:0000313" key="11">
    <source>
        <dbReference type="Proteomes" id="UP000038010"/>
    </source>
</evidence>
<dbReference type="RefSeq" id="XP_018003726.1">
    <property type="nucleotide sequence ID" value="XM_018146687.1"/>
</dbReference>
<dbReference type="PANTHER" id="PTHR33911">
    <property type="entry name" value="RRNA-PROCESSING PROTEIN EFG1"/>
    <property type="match status" value="1"/>
</dbReference>
<dbReference type="GO" id="GO:0030688">
    <property type="term" value="C:preribosome, small subunit precursor"/>
    <property type="evidence" value="ECO:0007669"/>
    <property type="project" value="TreeGrafter"/>
</dbReference>
<organism evidence="10 11">
    <name type="scientific">Cyphellophora attinorum</name>
    <dbReference type="NCBI Taxonomy" id="1664694"/>
    <lineage>
        <taxon>Eukaryota</taxon>
        <taxon>Fungi</taxon>
        <taxon>Dikarya</taxon>
        <taxon>Ascomycota</taxon>
        <taxon>Pezizomycotina</taxon>
        <taxon>Eurotiomycetes</taxon>
        <taxon>Chaetothyriomycetidae</taxon>
        <taxon>Chaetothyriales</taxon>
        <taxon>Cyphellophoraceae</taxon>
        <taxon>Cyphellophora</taxon>
    </lineage>
</organism>
<evidence type="ECO:0000313" key="10">
    <source>
        <dbReference type="EMBL" id="KPI43763.1"/>
    </source>
</evidence>
<feature type="compositionally biased region" description="Basic and acidic residues" evidence="9">
    <location>
        <begin position="10"/>
        <end position="24"/>
    </location>
</feature>
<feature type="region of interest" description="Disordered" evidence="9">
    <location>
        <begin position="337"/>
        <end position="430"/>
    </location>
</feature>